<name>A0A0A8YN21_ARUDO</name>
<dbReference type="EMBL" id="GBRH01271390">
    <property type="protein sequence ID" value="JAD26505.1"/>
    <property type="molecule type" value="Transcribed_RNA"/>
</dbReference>
<accession>A0A0A8YN21</accession>
<reference evidence="1" key="2">
    <citation type="journal article" date="2015" name="Data Brief">
        <title>Shoot transcriptome of the giant reed, Arundo donax.</title>
        <authorList>
            <person name="Barrero R.A."/>
            <person name="Guerrero F.D."/>
            <person name="Moolhuijzen P."/>
            <person name="Goolsby J.A."/>
            <person name="Tidwell J."/>
            <person name="Bellgard S.E."/>
            <person name="Bellgard M.I."/>
        </authorList>
    </citation>
    <scope>NUCLEOTIDE SEQUENCE</scope>
    <source>
        <tissue evidence="1">Shoot tissue taken approximately 20 cm above the soil surface</tissue>
    </source>
</reference>
<organism evidence="1">
    <name type="scientific">Arundo donax</name>
    <name type="common">Giant reed</name>
    <name type="synonym">Donax arundinaceus</name>
    <dbReference type="NCBI Taxonomy" id="35708"/>
    <lineage>
        <taxon>Eukaryota</taxon>
        <taxon>Viridiplantae</taxon>
        <taxon>Streptophyta</taxon>
        <taxon>Embryophyta</taxon>
        <taxon>Tracheophyta</taxon>
        <taxon>Spermatophyta</taxon>
        <taxon>Magnoliopsida</taxon>
        <taxon>Liliopsida</taxon>
        <taxon>Poales</taxon>
        <taxon>Poaceae</taxon>
        <taxon>PACMAD clade</taxon>
        <taxon>Arundinoideae</taxon>
        <taxon>Arundineae</taxon>
        <taxon>Arundo</taxon>
    </lineage>
</organism>
<dbReference type="AlphaFoldDB" id="A0A0A8YN21"/>
<protein>
    <submittedName>
        <fullName evidence="1">Uncharacterized protein</fullName>
    </submittedName>
</protein>
<reference evidence="1" key="1">
    <citation type="submission" date="2014-09" db="EMBL/GenBank/DDBJ databases">
        <authorList>
            <person name="Magalhaes I.L.F."/>
            <person name="Oliveira U."/>
            <person name="Santos F.R."/>
            <person name="Vidigal T.H.D.A."/>
            <person name="Brescovit A.D."/>
            <person name="Santos A.J."/>
        </authorList>
    </citation>
    <scope>NUCLEOTIDE SEQUENCE</scope>
    <source>
        <tissue evidence="1">Shoot tissue taken approximately 20 cm above the soil surface</tissue>
    </source>
</reference>
<evidence type="ECO:0000313" key="1">
    <source>
        <dbReference type="EMBL" id="JAD26505.1"/>
    </source>
</evidence>
<proteinExistence type="predicted"/>
<sequence>MVIIENQSFLKGRTELMSVYTQVLNHTSIVQISKQLLPFLLLNELLEL</sequence>